<protein>
    <submittedName>
        <fullName evidence="2">Uncharacterized protein</fullName>
    </submittedName>
</protein>
<keyword evidence="1" id="KW-1185">Reference proteome</keyword>
<sequence length="76" mass="8849">MDSVPFAFCSAVFELLLNSERTEELLDTMVYPEGSAVWKAAAVEQLKINRSIQARKRDEEFRSFLEWWFVEANNMG</sequence>
<evidence type="ECO:0000313" key="2">
    <source>
        <dbReference type="WBParaSite" id="L893_g27089.t1"/>
    </source>
</evidence>
<reference evidence="2" key="1">
    <citation type="submission" date="2016-11" db="UniProtKB">
        <authorList>
            <consortium name="WormBaseParasite"/>
        </authorList>
    </citation>
    <scope>IDENTIFICATION</scope>
</reference>
<name>A0A1I7ZJ77_9BILA</name>
<dbReference type="Proteomes" id="UP000095287">
    <property type="component" value="Unplaced"/>
</dbReference>
<dbReference type="AlphaFoldDB" id="A0A1I7ZJ77"/>
<dbReference type="WBParaSite" id="L893_g27089.t1">
    <property type="protein sequence ID" value="L893_g27089.t1"/>
    <property type="gene ID" value="L893_g27089"/>
</dbReference>
<proteinExistence type="predicted"/>
<accession>A0A1I7ZJ77</accession>
<evidence type="ECO:0000313" key="1">
    <source>
        <dbReference type="Proteomes" id="UP000095287"/>
    </source>
</evidence>
<organism evidence="1 2">
    <name type="scientific">Steinernema glaseri</name>
    <dbReference type="NCBI Taxonomy" id="37863"/>
    <lineage>
        <taxon>Eukaryota</taxon>
        <taxon>Metazoa</taxon>
        <taxon>Ecdysozoa</taxon>
        <taxon>Nematoda</taxon>
        <taxon>Chromadorea</taxon>
        <taxon>Rhabditida</taxon>
        <taxon>Tylenchina</taxon>
        <taxon>Panagrolaimomorpha</taxon>
        <taxon>Strongyloidoidea</taxon>
        <taxon>Steinernematidae</taxon>
        <taxon>Steinernema</taxon>
    </lineage>
</organism>